<dbReference type="InterPro" id="IPR001173">
    <property type="entry name" value="Glyco_trans_2-like"/>
</dbReference>
<dbReference type="AlphaFoldDB" id="A0A1M5CSZ8"/>
<dbReference type="OrthoDB" id="9790457at2"/>
<dbReference type="Pfam" id="PF13692">
    <property type="entry name" value="Glyco_trans_1_4"/>
    <property type="match status" value="1"/>
</dbReference>
<dbReference type="InterPro" id="IPR027417">
    <property type="entry name" value="P-loop_NTPase"/>
</dbReference>
<dbReference type="STRING" id="1121391.SAMN02745206_02270"/>
<keyword evidence="3" id="KW-0808">Transferase</keyword>
<dbReference type="PANTHER" id="PTHR46656:SF3">
    <property type="entry name" value="PUTATIVE-RELATED"/>
    <property type="match status" value="1"/>
</dbReference>
<organism evidence="3 4">
    <name type="scientific">Desulfacinum infernum DSM 9756</name>
    <dbReference type="NCBI Taxonomy" id="1121391"/>
    <lineage>
        <taxon>Bacteria</taxon>
        <taxon>Pseudomonadati</taxon>
        <taxon>Thermodesulfobacteriota</taxon>
        <taxon>Syntrophobacteria</taxon>
        <taxon>Syntrophobacterales</taxon>
        <taxon>Syntrophobacteraceae</taxon>
        <taxon>Desulfacinum</taxon>
    </lineage>
</organism>
<name>A0A1M5CSZ8_9BACT</name>
<evidence type="ECO:0000313" key="3">
    <source>
        <dbReference type="EMBL" id="SHF57869.1"/>
    </source>
</evidence>
<dbReference type="PANTHER" id="PTHR46656">
    <property type="entry name" value="PUTATIVE-RELATED"/>
    <property type="match status" value="1"/>
</dbReference>
<dbReference type="Gene3D" id="3.40.50.2000">
    <property type="entry name" value="Glycogen Phosphorylase B"/>
    <property type="match status" value="1"/>
</dbReference>
<dbReference type="EMBL" id="FQVB01000021">
    <property type="protein sequence ID" value="SHF57869.1"/>
    <property type="molecule type" value="Genomic_DNA"/>
</dbReference>
<accession>A0A1M5CSZ8</accession>
<dbReference type="InterPro" id="IPR029044">
    <property type="entry name" value="Nucleotide-diphossugar_trans"/>
</dbReference>
<dbReference type="SUPFAM" id="SSF53448">
    <property type="entry name" value="Nucleotide-diphospho-sugar transferases"/>
    <property type="match status" value="1"/>
</dbReference>
<protein>
    <submittedName>
        <fullName evidence="3">Glycosyltransferase, GT2 family</fullName>
    </submittedName>
</protein>
<evidence type="ECO:0000259" key="2">
    <source>
        <dbReference type="Pfam" id="PF00535"/>
    </source>
</evidence>
<dbReference type="CDD" id="cd03801">
    <property type="entry name" value="GT4_PimA-like"/>
    <property type="match status" value="1"/>
</dbReference>
<evidence type="ECO:0000313" key="4">
    <source>
        <dbReference type="Proteomes" id="UP000184076"/>
    </source>
</evidence>
<feature type="domain" description="Glycosyltransferase 2-like" evidence="2">
    <location>
        <begin position="322"/>
        <end position="504"/>
    </location>
</feature>
<evidence type="ECO:0000256" key="1">
    <source>
        <dbReference type="SAM" id="MobiDB-lite"/>
    </source>
</evidence>
<dbReference type="CDD" id="cd04186">
    <property type="entry name" value="GT_2_like_c"/>
    <property type="match status" value="1"/>
</dbReference>
<reference evidence="4" key="1">
    <citation type="submission" date="2016-11" db="EMBL/GenBank/DDBJ databases">
        <authorList>
            <person name="Varghese N."/>
            <person name="Submissions S."/>
        </authorList>
    </citation>
    <scope>NUCLEOTIDE SEQUENCE [LARGE SCALE GENOMIC DNA]</scope>
    <source>
        <strain evidence="4">DSM 9756</strain>
    </source>
</reference>
<sequence>MLFCIAGMHRSGTSMITRLLHVSGMYLGRQGNLLPPQPDNPEGFWENKGFVELNDRLLASLGGSWMDPPDMGENWVHSVHLEPIRCEAKRLLAPLRVRFFSGWKDPRNSLTLRFWRTIAPEVKVVVPLRHPLEVAQSLKRRNGLDLVRGMQLWYVYNMKLYQELDDSFYFLEYDNALKKPYDVLFALFRWAKISVPRRRMLEAIRTVRTDLRHHNHQRCRTDIPSGMAHVIDLYERLRENAEKLACPAEDSGSSRGRCVTQQDLGRVWSVPLSETPVGNGGRLRTPRTQPEEAGVGDSMGGVPGKSSRLFSGGKNPEASLCSIVIPVHNQWEYTDKCLRSIARCASAKVSFEVVVVNNGSADGTECFLDEARKRHPFLRVVHLEHNHGFAKACNVGARHARGTLLVFLNNDTVVLPGWLEALVDAHTREERAGIVGAKLLYPDGTIQHAGIGFRWIESGGVRYPWPVHLWRGVPLTAPQVNQRREMDAVTGACLLISKSLFEKVGGFDESYYMYFEDVDLNLKVRSLGKRVIYCPESVVIHFEGKSSPNQCVVDRLNNQSYRKFHERWGQVLNARAPLGKKNGLSPSPRRTGRVEACGTASAKTLRGIRWQSQVLSFSGHASHARRIIAALQQTGIPVSVQPTTADKRFIRHLTPSEVALWRDLMRKPVGQGAYLCFGVPSLEDGSDVFAAWREANPGFRTYVGLATFETDRLPPGWAEACNRMDEVWVPSTFNEETFARGGVDAERIHVFPTGIDADAFDPLRVSPLYIGNRRDFAFLSVFQWTYRKGWDILLRAYLSAFSPQDDVCLILRTYPYRIQQPPIRDRIEDYIRSLGLNPQETPPIILIDKFIPEHLMPSLYAAADAFVLPSRGEGFGLPYLEAMAMGLPVIATRWGGHLDFMNDANSFLIDVEDLLPVNGRLTSESTYYTGDQKLAEPSVSHTAELMRRVFDHKTEARRRGHEARRHVVRHWNMEQSAHWFLSRLSWITS</sequence>
<dbReference type="GO" id="GO:0016740">
    <property type="term" value="F:transferase activity"/>
    <property type="evidence" value="ECO:0007669"/>
    <property type="project" value="UniProtKB-KW"/>
</dbReference>
<dbReference type="RefSeq" id="WP_073039537.1">
    <property type="nucleotide sequence ID" value="NZ_FQVB01000021.1"/>
</dbReference>
<dbReference type="Pfam" id="PF00535">
    <property type="entry name" value="Glycos_transf_2"/>
    <property type="match status" value="1"/>
</dbReference>
<dbReference type="Gene3D" id="3.90.550.10">
    <property type="entry name" value="Spore Coat Polysaccharide Biosynthesis Protein SpsA, Chain A"/>
    <property type="match status" value="1"/>
</dbReference>
<dbReference type="SUPFAM" id="SSF53756">
    <property type="entry name" value="UDP-Glycosyltransferase/glycogen phosphorylase"/>
    <property type="match status" value="1"/>
</dbReference>
<proteinExistence type="predicted"/>
<gene>
    <name evidence="3" type="ORF">SAMN02745206_02270</name>
</gene>
<dbReference type="Gene3D" id="3.40.50.300">
    <property type="entry name" value="P-loop containing nucleotide triphosphate hydrolases"/>
    <property type="match status" value="1"/>
</dbReference>
<dbReference type="SUPFAM" id="SSF52540">
    <property type="entry name" value="P-loop containing nucleoside triphosphate hydrolases"/>
    <property type="match status" value="1"/>
</dbReference>
<keyword evidence="4" id="KW-1185">Reference proteome</keyword>
<dbReference type="Proteomes" id="UP000184076">
    <property type="component" value="Unassembled WGS sequence"/>
</dbReference>
<feature type="region of interest" description="Disordered" evidence="1">
    <location>
        <begin position="275"/>
        <end position="303"/>
    </location>
</feature>